<accession>A0A645GLV4</accession>
<dbReference type="Gene3D" id="3.20.20.370">
    <property type="entry name" value="Glycoside hydrolase/deacetylase"/>
    <property type="match status" value="1"/>
</dbReference>
<dbReference type="GO" id="GO:0005975">
    <property type="term" value="P:carbohydrate metabolic process"/>
    <property type="evidence" value="ECO:0007669"/>
    <property type="project" value="InterPro"/>
</dbReference>
<dbReference type="AlphaFoldDB" id="A0A645GLV4"/>
<organism evidence="1">
    <name type="scientific">bioreactor metagenome</name>
    <dbReference type="NCBI Taxonomy" id="1076179"/>
    <lineage>
        <taxon>unclassified sequences</taxon>
        <taxon>metagenomes</taxon>
        <taxon>ecological metagenomes</taxon>
    </lineage>
</organism>
<proteinExistence type="predicted"/>
<evidence type="ECO:0008006" key="2">
    <source>
        <dbReference type="Google" id="ProtNLM"/>
    </source>
</evidence>
<name>A0A645GLV4_9ZZZZ</name>
<gene>
    <name evidence="1" type="ORF">SDC9_175355</name>
</gene>
<dbReference type="InterPro" id="IPR011330">
    <property type="entry name" value="Glyco_hydro/deAcase_b/a-brl"/>
</dbReference>
<dbReference type="SUPFAM" id="SSF88713">
    <property type="entry name" value="Glycoside hydrolase/deacetylase"/>
    <property type="match status" value="1"/>
</dbReference>
<comment type="caution">
    <text evidence="1">The sequence shown here is derived from an EMBL/GenBank/DDBJ whole genome shotgun (WGS) entry which is preliminary data.</text>
</comment>
<sequence>MRFPGGSAMTKRFSSSFKDKIKELGYGYIDWNISCGDGTSPVKPPEVYRDNVLNFVYDKKIICVLMHDYSKNTLLALPEIITGLEAKGYIFLPLFYESTMIKK</sequence>
<reference evidence="1" key="1">
    <citation type="submission" date="2019-08" db="EMBL/GenBank/DDBJ databases">
        <authorList>
            <person name="Kucharzyk K."/>
            <person name="Murdoch R.W."/>
            <person name="Higgins S."/>
            <person name="Loffler F."/>
        </authorList>
    </citation>
    <scope>NUCLEOTIDE SEQUENCE</scope>
</reference>
<evidence type="ECO:0000313" key="1">
    <source>
        <dbReference type="EMBL" id="MPN27921.1"/>
    </source>
</evidence>
<protein>
    <recommendedName>
        <fullName evidence="2">Peptidoglycan-N-acetylglucosamine deacetylase</fullName>
    </recommendedName>
</protein>
<dbReference type="EMBL" id="VSSQ01077972">
    <property type="protein sequence ID" value="MPN27921.1"/>
    <property type="molecule type" value="Genomic_DNA"/>
</dbReference>